<dbReference type="Pfam" id="PF09982">
    <property type="entry name" value="LpxR"/>
    <property type="match status" value="1"/>
</dbReference>
<dbReference type="EMBL" id="CP014224">
    <property type="protein sequence ID" value="ANW95199.1"/>
    <property type="molecule type" value="Genomic_DNA"/>
</dbReference>
<sequence length="316" mass="37207">MNFNKILFLLFISFYLCGTKLHAQVYHEIGLITDNDLYVSIYLDEYYTNGLELFYKKVSNTNYQFFDKKIRQFSIGQNIYNPQESDITIVYLQERPYAGYLYFNYSEQLINPKHILKLGASTGVTNTKSGAEAAQNFIHTFYNIEPSEGWETQVKEKYAIGLFANYTRNLFYKEDFPFAVSWTNKATLNSIFTNISSGLTLRYNFLKTILAPISNSSFFGTALQTNQESWIKESFFGIKSFATYQIQDYTITGDLDKNLSQKEFHLEPWTWQNDFGFYWNLKHINFSYHIIFKTRTAKEMKTKITRYGSIQFSYKF</sequence>
<dbReference type="STRING" id="1790137.AXE80_02380"/>
<dbReference type="InterPro" id="IPR037107">
    <property type="entry name" value="Put_OMP_sf"/>
</dbReference>
<evidence type="ECO:0000313" key="1">
    <source>
        <dbReference type="EMBL" id="ANW95199.1"/>
    </source>
</evidence>
<dbReference type="OrthoDB" id="622552at2"/>
<dbReference type="Gene3D" id="2.40.128.140">
    <property type="entry name" value="Outer membrane protein"/>
    <property type="match status" value="1"/>
</dbReference>
<evidence type="ECO:0000313" key="2">
    <source>
        <dbReference type="Proteomes" id="UP000092967"/>
    </source>
</evidence>
<gene>
    <name evidence="1" type="ORF">AXE80_02380</name>
</gene>
<keyword evidence="2" id="KW-1185">Reference proteome</keyword>
<dbReference type="Proteomes" id="UP000092967">
    <property type="component" value="Chromosome"/>
</dbReference>
<dbReference type="AlphaFoldDB" id="A0A1B1Y387"/>
<dbReference type="InterPro" id="IPR018707">
    <property type="entry name" value="LpxR"/>
</dbReference>
<dbReference type="RefSeq" id="WP_068824304.1">
    <property type="nucleotide sequence ID" value="NZ_CP014224.1"/>
</dbReference>
<proteinExistence type="predicted"/>
<reference evidence="1 2" key="1">
    <citation type="submission" date="2016-02" db="EMBL/GenBank/DDBJ databases">
        <authorList>
            <person name="Wen L."/>
            <person name="He K."/>
            <person name="Yang H."/>
        </authorList>
    </citation>
    <scope>NUCLEOTIDE SEQUENCE [LARGE SCALE GENOMIC DNA]</scope>
    <source>
        <strain evidence="1 2">CZ1127</strain>
    </source>
</reference>
<organism evidence="1 2">
    <name type="scientific">Wenyingzhuangia fucanilytica</name>
    <dbReference type="NCBI Taxonomy" id="1790137"/>
    <lineage>
        <taxon>Bacteria</taxon>
        <taxon>Pseudomonadati</taxon>
        <taxon>Bacteroidota</taxon>
        <taxon>Flavobacteriia</taxon>
        <taxon>Flavobacteriales</taxon>
        <taxon>Flavobacteriaceae</taxon>
        <taxon>Wenyingzhuangia</taxon>
    </lineage>
</organism>
<accession>A0A1B1Y387</accession>
<name>A0A1B1Y387_9FLAO</name>
<evidence type="ECO:0008006" key="3">
    <source>
        <dbReference type="Google" id="ProtNLM"/>
    </source>
</evidence>
<dbReference type="KEGG" id="wfu:AXE80_02380"/>
<protein>
    <recommendedName>
        <fullName evidence="3">Lipid A deacylase LpxR family protein</fullName>
    </recommendedName>
</protein>